<evidence type="ECO:0000256" key="2">
    <source>
        <dbReference type="ARBA" id="ARBA00022692"/>
    </source>
</evidence>
<feature type="disulfide bond" evidence="5">
    <location>
        <begin position="239"/>
        <end position="248"/>
    </location>
</feature>
<dbReference type="PROSITE" id="PS00022">
    <property type="entry name" value="EGF_1"/>
    <property type="match status" value="3"/>
</dbReference>
<dbReference type="InterPro" id="IPR046338">
    <property type="entry name" value="GAIN_dom_sf"/>
</dbReference>
<dbReference type="PROSITE" id="PS50026">
    <property type="entry name" value="EGF_3"/>
    <property type="match status" value="3"/>
</dbReference>
<feature type="domain" description="EGF-like" evidence="7">
    <location>
        <begin position="175"/>
        <end position="211"/>
    </location>
</feature>
<dbReference type="SMART" id="SM00181">
    <property type="entry name" value="EGF"/>
    <property type="match status" value="4"/>
</dbReference>
<keyword evidence="3 6" id="KW-1133">Transmembrane helix</keyword>
<accession>A0AA35X6M5</accession>
<evidence type="ECO:0000313" key="11">
    <source>
        <dbReference type="Proteomes" id="UP001174909"/>
    </source>
</evidence>
<comment type="subcellular location">
    <subcellularLocation>
        <location evidence="1">Membrane</location>
        <topology evidence="1">Multi-pass membrane protein</topology>
    </subcellularLocation>
</comment>
<dbReference type="GO" id="GO:0016020">
    <property type="term" value="C:membrane"/>
    <property type="evidence" value="ECO:0007669"/>
    <property type="project" value="UniProtKB-SubCell"/>
</dbReference>
<feature type="transmembrane region" description="Helical" evidence="6">
    <location>
        <begin position="859"/>
        <end position="881"/>
    </location>
</feature>
<evidence type="ECO:0000259" key="8">
    <source>
        <dbReference type="PROSITE" id="PS50227"/>
    </source>
</evidence>
<feature type="transmembrane region" description="Helical" evidence="6">
    <location>
        <begin position="638"/>
        <end position="664"/>
    </location>
</feature>
<reference evidence="10" key="1">
    <citation type="submission" date="2023-03" db="EMBL/GenBank/DDBJ databases">
        <authorList>
            <person name="Steffen K."/>
            <person name="Cardenas P."/>
        </authorList>
    </citation>
    <scope>NUCLEOTIDE SEQUENCE</scope>
</reference>
<feature type="transmembrane region" description="Helical" evidence="6">
    <location>
        <begin position="784"/>
        <end position="812"/>
    </location>
</feature>
<dbReference type="PANTHER" id="PTHR47767:SF1">
    <property type="entry name" value="ADHESION G PROTEIN-COUPLED RECEPTOR G7"/>
    <property type="match status" value="1"/>
</dbReference>
<evidence type="ECO:0000256" key="4">
    <source>
        <dbReference type="ARBA" id="ARBA00023136"/>
    </source>
</evidence>
<dbReference type="CDD" id="cd00054">
    <property type="entry name" value="EGF_CA"/>
    <property type="match status" value="3"/>
</dbReference>
<keyword evidence="11" id="KW-1185">Reference proteome</keyword>
<dbReference type="SUPFAM" id="SSF57196">
    <property type="entry name" value="EGF/Laminin"/>
    <property type="match status" value="3"/>
</dbReference>
<feature type="disulfide bond" evidence="5">
    <location>
        <begin position="201"/>
        <end position="210"/>
    </location>
</feature>
<feature type="domain" description="G-protein coupled receptors family 2 profile 1" evidence="8">
    <location>
        <begin position="238"/>
        <end position="323"/>
    </location>
</feature>
<dbReference type="InterPro" id="IPR000832">
    <property type="entry name" value="GPCR_2_secretin-like"/>
</dbReference>
<evidence type="ECO:0000256" key="6">
    <source>
        <dbReference type="SAM" id="Phobius"/>
    </source>
</evidence>
<dbReference type="PANTHER" id="PTHR47767">
    <property type="entry name" value="ADHESION G PROTEIN-COUPLED RECEPTOR G7"/>
    <property type="match status" value="1"/>
</dbReference>
<feature type="transmembrane region" description="Helical" evidence="6">
    <location>
        <begin position="832"/>
        <end position="853"/>
    </location>
</feature>
<dbReference type="PROSITE" id="PS50261">
    <property type="entry name" value="G_PROTEIN_RECEP_F2_4"/>
    <property type="match status" value="1"/>
</dbReference>
<dbReference type="PROSITE" id="PS50227">
    <property type="entry name" value="G_PROTEIN_RECEP_F2_3"/>
    <property type="match status" value="1"/>
</dbReference>
<dbReference type="EMBL" id="CASHTH010003055">
    <property type="protein sequence ID" value="CAI8039687.1"/>
    <property type="molecule type" value="Genomic_DNA"/>
</dbReference>
<name>A0AA35X6M5_GEOBA</name>
<feature type="disulfide bond" evidence="5">
    <location>
        <begin position="158"/>
        <end position="167"/>
    </location>
</feature>
<dbReference type="InterPro" id="IPR053066">
    <property type="entry name" value="ADGR_G7"/>
</dbReference>
<sequence length="928" mass="101333">MNTRSESDLVTVGNQRVTDFSFLASNLYTRFNEEDFPVEWVITINLTVSLPSQTLHDTSRGLVKICLSPEFCGNEPVKSPTYCDPTPCCNGGNCTETGDSYYCECAMCWTWENCTEFLEECSTPITPSPTPTTLSCDPNPCSNGGSCSKVNGSSYCDCAICWTGDNCTQIADECTDTRCTTECLNGGTCILTENSESLCDCVIGFTGSTCETKLPSCPVHYCHNGGTCSLVHGQSVCLCQPQFTGSTCETVLCEAEADVPVYPGSSVTYSWSWTEGGRSQTQPCPDICRELIDYPSGAVVERRCHGDSGQWLDTDFTACGLTITALQLCEASQLKTPLNVANSVLNITSNQSALDYFAITVASDIIANLTDAAVEDTQVYETYLSIIDNVLEGRPDQLLKSQMKSNSSSRILQEINRLHNEIPLGDQTRIMTKTLRNYGVIVLDINASSENEGKYDSFSADLGGVETAVMSNELISPEQLIVSSGVLSNVTGSLGLKGLDKCAAHNRERLRIIYSVFRTDALFLTPETACDLYAISSIIVGVNASKCATKLSAKIDLERLMEVCLNTSITNSETAAYTAQQQMKRVCSNYKTDGAGRWSSEDCRETGRGGGRTQCDCSQLGHFGLFFDLNPGEPLSPLALATISYIGAIVSVFCLLLLLLTYLSSKTLRRKEHGRILINISVSLLCLYVVFVVAGLVTSVGPLCGLVAALFHYIMLVFFGWTAAEAVFLYHKLAVVLGNPIHHYVWKAGLTVWLSPLVVTAISVGLGYKYYINPYYCRATEWPFWLGHILPVSIIGIFNWIVLAIIMLKLCLGTVKVDVERDSARRTFKKNFIAVGLSLLLGLGWGFGLIATSSDLKELTFALQVIFSLLVGSQGVLIFVFHGLRSPQFQLVWTSAFGLKGKHRPLKDLAKKESGSYNMHATGTYFNQ</sequence>
<dbReference type="Gene3D" id="2.10.25.10">
    <property type="entry name" value="Laminin"/>
    <property type="match status" value="3"/>
</dbReference>
<dbReference type="GO" id="GO:0007166">
    <property type="term" value="P:cell surface receptor signaling pathway"/>
    <property type="evidence" value="ECO:0007669"/>
    <property type="project" value="InterPro"/>
</dbReference>
<keyword evidence="10" id="KW-0675">Receptor</keyword>
<keyword evidence="5" id="KW-0245">EGF-like domain</keyword>
<evidence type="ECO:0000313" key="10">
    <source>
        <dbReference type="EMBL" id="CAI8039687.1"/>
    </source>
</evidence>
<keyword evidence="5" id="KW-1015">Disulfide bond</keyword>
<gene>
    <name evidence="10" type="ORF">GBAR_LOCUS22118</name>
</gene>
<dbReference type="Gene3D" id="1.20.1070.10">
    <property type="entry name" value="Rhodopsin 7-helix transmembrane proteins"/>
    <property type="match status" value="1"/>
</dbReference>
<feature type="domain" description="G-protein coupled receptors family 2 profile 2" evidence="9">
    <location>
        <begin position="640"/>
        <end position="886"/>
    </location>
</feature>
<dbReference type="Gene3D" id="2.60.220.50">
    <property type="match status" value="1"/>
</dbReference>
<dbReference type="Pfam" id="PF00002">
    <property type="entry name" value="7tm_2"/>
    <property type="match status" value="1"/>
</dbReference>
<feature type="transmembrane region" description="Helical" evidence="6">
    <location>
        <begin position="676"/>
        <end position="698"/>
    </location>
</feature>
<evidence type="ECO:0000256" key="1">
    <source>
        <dbReference type="ARBA" id="ARBA00004141"/>
    </source>
</evidence>
<dbReference type="Proteomes" id="UP001174909">
    <property type="component" value="Unassembled WGS sequence"/>
</dbReference>
<dbReference type="InterPro" id="IPR017981">
    <property type="entry name" value="GPCR_2-like_7TM"/>
</dbReference>
<feature type="transmembrane region" description="Helical" evidence="6">
    <location>
        <begin position="710"/>
        <end position="730"/>
    </location>
</feature>
<comment type="caution">
    <text evidence="10">The sequence shown here is derived from an EMBL/GenBank/DDBJ whole genome shotgun (WGS) entry which is preliminary data.</text>
</comment>
<keyword evidence="4 6" id="KW-0472">Membrane</keyword>
<feature type="domain" description="EGF-like" evidence="7">
    <location>
        <begin position="132"/>
        <end position="168"/>
    </location>
</feature>
<comment type="caution">
    <text evidence="5">Lacks conserved residue(s) required for the propagation of feature annotation.</text>
</comment>
<dbReference type="AlphaFoldDB" id="A0AA35X6M5"/>
<organism evidence="10 11">
    <name type="scientific">Geodia barretti</name>
    <name type="common">Barrett's horny sponge</name>
    <dbReference type="NCBI Taxonomy" id="519541"/>
    <lineage>
        <taxon>Eukaryota</taxon>
        <taxon>Metazoa</taxon>
        <taxon>Porifera</taxon>
        <taxon>Demospongiae</taxon>
        <taxon>Heteroscleromorpha</taxon>
        <taxon>Tetractinellida</taxon>
        <taxon>Astrophorina</taxon>
        <taxon>Geodiidae</taxon>
        <taxon>Geodia</taxon>
    </lineage>
</organism>
<evidence type="ECO:0000256" key="5">
    <source>
        <dbReference type="PROSITE-ProRule" id="PRU00076"/>
    </source>
</evidence>
<evidence type="ECO:0000259" key="7">
    <source>
        <dbReference type="PROSITE" id="PS50026"/>
    </source>
</evidence>
<proteinExistence type="predicted"/>
<evidence type="ECO:0000259" key="9">
    <source>
        <dbReference type="PROSITE" id="PS50261"/>
    </source>
</evidence>
<keyword evidence="2 6" id="KW-0812">Transmembrane</keyword>
<dbReference type="InterPro" id="IPR001879">
    <property type="entry name" value="GPCR_2_extracellular_dom"/>
</dbReference>
<dbReference type="PROSITE" id="PS01186">
    <property type="entry name" value="EGF_2"/>
    <property type="match status" value="1"/>
</dbReference>
<feature type="domain" description="EGF-like" evidence="7">
    <location>
        <begin position="213"/>
        <end position="249"/>
    </location>
</feature>
<feature type="transmembrane region" description="Helical" evidence="6">
    <location>
        <begin position="750"/>
        <end position="772"/>
    </location>
</feature>
<evidence type="ECO:0000256" key="3">
    <source>
        <dbReference type="ARBA" id="ARBA00022989"/>
    </source>
</evidence>
<protein>
    <submittedName>
        <fullName evidence="10">Adhesion G-protein coupled receptor G6</fullName>
    </submittedName>
</protein>
<dbReference type="InterPro" id="IPR000742">
    <property type="entry name" value="EGF"/>
</dbReference>
<dbReference type="GO" id="GO:0004930">
    <property type="term" value="F:G protein-coupled receptor activity"/>
    <property type="evidence" value="ECO:0007669"/>
    <property type="project" value="InterPro"/>
</dbReference>
<feature type="disulfide bond" evidence="5">
    <location>
        <begin position="179"/>
        <end position="189"/>
    </location>
</feature>